<feature type="active site" evidence="9">
    <location>
        <position position="114"/>
    </location>
</feature>
<keyword evidence="9" id="KW-0479">Metal-binding</keyword>
<accession>A0A6M4A2M3</accession>
<dbReference type="GO" id="GO:0005737">
    <property type="term" value="C:cytoplasm"/>
    <property type="evidence" value="ECO:0007669"/>
    <property type="project" value="UniProtKB-SubCell"/>
</dbReference>
<evidence type="ECO:0000256" key="10">
    <source>
        <dbReference type="SAM" id="MobiDB-lite"/>
    </source>
</evidence>
<dbReference type="Pfam" id="PF14622">
    <property type="entry name" value="Ribonucleas_3_3"/>
    <property type="match status" value="1"/>
</dbReference>
<dbReference type="CDD" id="cd00593">
    <property type="entry name" value="RIBOc"/>
    <property type="match status" value="1"/>
</dbReference>
<dbReference type="SUPFAM" id="SSF69065">
    <property type="entry name" value="RNase III domain-like"/>
    <property type="match status" value="1"/>
</dbReference>
<dbReference type="GO" id="GO:0006397">
    <property type="term" value="P:mRNA processing"/>
    <property type="evidence" value="ECO:0007669"/>
    <property type="project" value="UniProtKB-UniRule"/>
</dbReference>
<dbReference type="FunFam" id="1.10.1520.10:FF:000001">
    <property type="entry name" value="Ribonuclease 3"/>
    <property type="match status" value="1"/>
</dbReference>
<evidence type="ECO:0000256" key="8">
    <source>
        <dbReference type="ARBA" id="ARBA00022884"/>
    </source>
</evidence>
<comment type="subunit">
    <text evidence="9">Homodimer.</text>
</comment>
<dbReference type="PROSITE" id="PS50142">
    <property type="entry name" value="RNASE_3_2"/>
    <property type="match status" value="1"/>
</dbReference>
<dbReference type="PANTHER" id="PTHR11207:SF0">
    <property type="entry name" value="RIBONUCLEASE 3"/>
    <property type="match status" value="1"/>
</dbReference>
<evidence type="ECO:0000256" key="1">
    <source>
        <dbReference type="ARBA" id="ARBA00000109"/>
    </source>
</evidence>
<dbReference type="SMART" id="SM00535">
    <property type="entry name" value="RIBOc"/>
    <property type="match status" value="1"/>
</dbReference>
<feature type="domain" description="RNase III" evidence="12">
    <location>
        <begin position="3"/>
        <end position="125"/>
    </location>
</feature>
<dbReference type="PANTHER" id="PTHR11207">
    <property type="entry name" value="RIBONUCLEASE III"/>
    <property type="match status" value="1"/>
</dbReference>
<comment type="subcellular location">
    <subcellularLocation>
        <location evidence="9">Cytoplasm</location>
    </subcellularLocation>
</comment>
<feature type="domain" description="DRBM" evidence="11">
    <location>
        <begin position="152"/>
        <end position="222"/>
    </location>
</feature>
<feature type="compositionally biased region" description="Polar residues" evidence="10">
    <location>
        <begin position="266"/>
        <end position="285"/>
    </location>
</feature>
<dbReference type="PROSITE" id="PS00517">
    <property type="entry name" value="RNASE_3_1"/>
    <property type="match status" value="1"/>
</dbReference>
<sequence>MNEQLLQKRLGHQFRNAALLQQALTHRSHSVLHNERLEFLGDSVLNCVVASLLFDSFSSIDEGDLSRVRANLVKQQSLYEIAQRIELSQFLRLGEGELKSGGFRRPSILADTLEALFGAIYLDAGFDVAREVIKSLYSSVLVSIDPTTLGKDAKTLLQEFLQSKKIALPLYNVVATHGAAHSQEFEIECLVPKLDIQVFGTGGSRRAGEQAAAKLALETALDLLSKTPAARKKSKPRTSQLKLTGIATVQADALADTQKNALATQNSSLDSLNSQTSPEIAIQHNSHPKTA</sequence>
<dbReference type="GO" id="GO:0046872">
    <property type="term" value="F:metal ion binding"/>
    <property type="evidence" value="ECO:0007669"/>
    <property type="project" value="UniProtKB-KW"/>
</dbReference>
<keyword evidence="4 9" id="KW-0507">mRNA processing</keyword>
<evidence type="ECO:0000313" key="14">
    <source>
        <dbReference type="Proteomes" id="UP000274350"/>
    </source>
</evidence>
<reference evidence="13 14" key="1">
    <citation type="journal article" date="2019" name="Int. J. Syst. Evol. Microbiol.">
        <title>Undibacterium piscinae sp. nov., isolated from Korean shiner intestine.</title>
        <authorList>
            <person name="Lee S.Y."/>
            <person name="Kang W."/>
            <person name="Kim P.S."/>
            <person name="Kim H.S."/>
            <person name="Sung H."/>
            <person name="Shin N.R."/>
            <person name="Whon T.W."/>
            <person name="Yun J.H."/>
            <person name="Lee J.Y."/>
            <person name="Lee J.Y."/>
            <person name="Jung M.J."/>
            <person name="Jeong Y.S."/>
            <person name="Tak E.J."/>
            <person name="Han J.E."/>
            <person name="Hyun D.W."/>
            <person name="Kang M.S."/>
            <person name="Lee K.E."/>
            <person name="Lee B.H."/>
            <person name="Bae J.W."/>
        </authorList>
    </citation>
    <scope>NUCLEOTIDE SEQUENCE [LARGE SCALE GENOMIC DNA]</scope>
    <source>
        <strain evidence="13 14">S11R28</strain>
    </source>
</reference>
<keyword evidence="9" id="KW-0963">Cytoplasm</keyword>
<keyword evidence="9" id="KW-0699">rRNA-binding</keyword>
<feature type="active site" evidence="9">
    <location>
        <position position="42"/>
    </location>
</feature>
<evidence type="ECO:0000256" key="4">
    <source>
        <dbReference type="ARBA" id="ARBA00022664"/>
    </source>
</evidence>
<feature type="region of interest" description="Disordered" evidence="10">
    <location>
        <begin position="266"/>
        <end position="291"/>
    </location>
</feature>
<dbReference type="GO" id="GO:0006364">
    <property type="term" value="P:rRNA processing"/>
    <property type="evidence" value="ECO:0007669"/>
    <property type="project" value="UniProtKB-UniRule"/>
</dbReference>
<keyword evidence="3 9" id="KW-0698">rRNA processing</keyword>
<dbReference type="InterPro" id="IPR036389">
    <property type="entry name" value="RNase_III_sf"/>
</dbReference>
<dbReference type="Proteomes" id="UP000274350">
    <property type="component" value="Chromosome"/>
</dbReference>
<evidence type="ECO:0000259" key="11">
    <source>
        <dbReference type="PROSITE" id="PS50137"/>
    </source>
</evidence>
<dbReference type="NCBIfam" id="TIGR02191">
    <property type="entry name" value="RNaseIII"/>
    <property type="match status" value="1"/>
</dbReference>
<keyword evidence="8 9" id="KW-0694">RNA-binding</keyword>
<gene>
    <name evidence="9 13" type="primary">rnc</name>
    <name evidence="13" type="ORF">EJG51_005270</name>
</gene>
<dbReference type="CDD" id="cd10845">
    <property type="entry name" value="DSRM_RNAse_III_family"/>
    <property type="match status" value="1"/>
</dbReference>
<dbReference type="InterPro" id="IPR000999">
    <property type="entry name" value="RNase_III_dom"/>
</dbReference>
<dbReference type="GO" id="GO:0008033">
    <property type="term" value="P:tRNA processing"/>
    <property type="evidence" value="ECO:0007669"/>
    <property type="project" value="UniProtKB-KW"/>
</dbReference>
<evidence type="ECO:0000256" key="2">
    <source>
        <dbReference type="ARBA" id="ARBA00010183"/>
    </source>
</evidence>
<dbReference type="Gene3D" id="3.30.160.20">
    <property type="match status" value="1"/>
</dbReference>
<keyword evidence="9" id="KW-0819">tRNA processing</keyword>
<dbReference type="InterPro" id="IPR014720">
    <property type="entry name" value="dsRBD_dom"/>
</dbReference>
<keyword evidence="6 9" id="KW-0255">Endonuclease</keyword>
<comment type="cofactor">
    <cofactor evidence="9">
        <name>Mg(2+)</name>
        <dbReference type="ChEBI" id="CHEBI:18420"/>
    </cofactor>
</comment>
<feature type="binding site" evidence="9">
    <location>
        <position position="111"/>
    </location>
    <ligand>
        <name>Mg(2+)</name>
        <dbReference type="ChEBI" id="CHEBI:18420"/>
    </ligand>
</feature>
<comment type="similarity">
    <text evidence="2">Belongs to the ribonuclease III family.</text>
</comment>
<keyword evidence="14" id="KW-1185">Reference proteome</keyword>
<name>A0A6M4A2M3_9BURK</name>
<evidence type="ECO:0000256" key="6">
    <source>
        <dbReference type="ARBA" id="ARBA00022759"/>
    </source>
</evidence>
<dbReference type="InterPro" id="IPR011907">
    <property type="entry name" value="RNase_III"/>
</dbReference>
<evidence type="ECO:0000256" key="7">
    <source>
        <dbReference type="ARBA" id="ARBA00022801"/>
    </source>
</evidence>
<evidence type="ECO:0000256" key="3">
    <source>
        <dbReference type="ARBA" id="ARBA00022552"/>
    </source>
</evidence>
<dbReference type="KEGG" id="upi:EJG51_005270"/>
<dbReference type="SMART" id="SM00358">
    <property type="entry name" value="DSRM"/>
    <property type="match status" value="1"/>
</dbReference>
<dbReference type="GO" id="GO:0019843">
    <property type="term" value="F:rRNA binding"/>
    <property type="evidence" value="ECO:0007669"/>
    <property type="project" value="UniProtKB-KW"/>
</dbReference>
<dbReference type="Gene3D" id="1.10.1520.10">
    <property type="entry name" value="Ribonuclease III domain"/>
    <property type="match status" value="1"/>
</dbReference>
<proteinExistence type="inferred from homology"/>
<feature type="binding site" evidence="9">
    <location>
        <position position="38"/>
    </location>
    <ligand>
        <name>Mg(2+)</name>
        <dbReference type="ChEBI" id="CHEBI:18420"/>
    </ligand>
</feature>
<keyword evidence="9" id="KW-0460">Magnesium</keyword>
<protein>
    <recommendedName>
        <fullName evidence="9">Ribonuclease 3</fullName>
        <ecNumber evidence="9">3.1.26.3</ecNumber>
    </recommendedName>
    <alternativeName>
        <fullName evidence="9">Ribonuclease III</fullName>
        <shortName evidence="9">RNase III</shortName>
    </alternativeName>
</protein>
<keyword evidence="7 9" id="KW-0378">Hydrolase</keyword>
<keyword evidence="5 9" id="KW-0540">Nuclease</keyword>
<dbReference type="EMBL" id="CP051152">
    <property type="protein sequence ID" value="QJQ05353.1"/>
    <property type="molecule type" value="Genomic_DNA"/>
</dbReference>
<dbReference type="GO" id="GO:0004525">
    <property type="term" value="F:ribonuclease III activity"/>
    <property type="evidence" value="ECO:0007669"/>
    <property type="project" value="UniProtKB-UniRule"/>
</dbReference>
<dbReference type="GO" id="GO:0003725">
    <property type="term" value="F:double-stranded RNA binding"/>
    <property type="evidence" value="ECO:0007669"/>
    <property type="project" value="TreeGrafter"/>
</dbReference>
<evidence type="ECO:0000259" key="12">
    <source>
        <dbReference type="PROSITE" id="PS50142"/>
    </source>
</evidence>
<evidence type="ECO:0000313" key="13">
    <source>
        <dbReference type="EMBL" id="QJQ05353.1"/>
    </source>
</evidence>
<dbReference type="HAMAP" id="MF_00104">
    <property type="entry name" value="RNase_III"/>
    <property type="match status" value="1"/>
</dbReference>
<dbReference type="GO" id="GO:0010468">
    <property type="term" value="P:regulation of gene expression"/>
    <property type="evidence" value="ECO:0007669"/>
    <property type="project" value="TreeGrafter"/>
</dbReference>
<dbReference type="AlphaFoldDB" id="A0A6M4A2M3"/>
<dbReference type="PROSITE" id="PS50137">
    <property type="entry name" value="DS_RBD"/>
    <property type="match status" value="1"/>
</dbReference>
<comment type="function">
    <text evidence="9">Digests double-stranded RNA. Involved in the processing of primary rRNA transcript to yield the immediate precursors to the large and small rRNAs (23S and 16S). Processes some mRNAs, and tRNAs when they are encoded in the rRNA operon. Processes pre-crRNA and tracrRNA of type II CRISPR loci if present in the organism.</text>
</comment>
<evidence type="ECO:0000256" key="5">
    <source>
        <dbReference type="ARBA" id="ARBA00022722"/>
    </source>
</evidence>
<dbReference type="OrthoDB" id="9805026at2"/>
<dbReference type="Pfam" id="PF00035">
    <property type="entry name" value="dsrm"/>
    <property type="match status" value="1"/>
</dbReference>
<evidence type="ECO:0000256" key="9">
    <source>
        <dbReference type="HAMAP-Rule" id="MF_00104"/>
    </source>
</evidence>
<dbReference type="SUPFAM" id="SSF54768">
    <property type="entry name" value="dsRNA-binding domain-like"/>
    <property type="match status" value="1"/>
</dbReference>
<dbReference type="EC" id="3.1.26.3" evidence="9"/>
<comment type="catalytic activity">
    <reaction evidence="1 9">
        <text>Endonucleolytic cleavage to 5'-phosphomonoester.</text>
        <dbReference type="EC" id="3.1.26.3"/>
    </reaction>
</comment>
<organism evidence="13 14">
    <name type="scientific">Undibacterium piscinae</name>
    <dbReference type="NCBI Taxonomy" id="2495591"/>
    <lineage>
        <taxon>Bacteria</taxon>
        <taxon>Pseudomonadati</taxon>
        <taxon>Pseudomonadota</taxon>
        <taxon>Betaproteobacteria</taxon>
        <taxon>Burkholderiales</taxon>
        <taxon>Oxalobacteraceae</taxon>
        <taxon>Undibacterium</taxon>
    </lineage>
</organism>
<feature type="binding site" evidence="9">
    <location>
        <position position="114"/>
    </location>
    <ligand>
        <name>Mg(2+)</name>
        <dbReference type="ChEBI" id="CHEBI:18420"/>
    </ligand>
</feature>